<dbReference type="GO" id="GO:0005506">
    <property type="term" value="F:iron ion binding"/>
    <property type="evidence" value="ECO:0007669"/>
    <property type="project" value="InterPro"/>
</dbReference>
<comment type="similarity">
    <text evidence="2">Belongs to the cytochrome P450 family.</text>
</comment>
<dbReference type="InterPro" id="IPR002401">
    <property type="entry name" value="Cyt_P450_E_grp-I"/>
</dbReference>
<dbReference type="InterPro" id="IPR050121">
    <property type="entry name" value="Cytochrome_P450_monoxygenase"/>
</dbReference>
<proteinExistence type="inferred from homology"/>
<evidence type="ECO:0000313" key="9">
    <source>
        <dbReference type="EMBL" id="KGQ04627.1"/>
    </source>
</evidence>
<dbReference type="InterPro" id="IPR017972">
    <property type="entry name" value="Cyt_P450_CS"/>
</dbReference>
<evidence type="ECO:0000256" key="4">
    <source>
        <dbReference type="ARBA" id="ARBA00022723"/>
    </source>
</evidence>
<keyword evidence="4 6" id="KW-0479">Metal-binding</keyword>
<dbReference type="PROSITE" id="PS00086">
    <property type="entry name" value="CYTOCHROME_P450"/>
    <property type="match status" value="1"/>
</dbReference>
<evidence type="ECO:0000313" key="10">
    <source>
        <dbReference type="Proteomes" id="UP000030106"/>
    </source>
</evidence>
<dbReference type="STRING" id="1245745.A0A0A2VE77"/>
<dbReference type="InterPro" id="IPR036396">
    <property type="entry name" value="Cyt_P450_sf"/>
</dbReference>
<comment type="cofactor">
    <cofactor evidence="1 6">
        <name>heme</name>
        <dbReference type="ChEBI" id="CHEBI:30413"/>
    </cofactor>
</comment>
<dbReference type="PRINTS" id="PR00385">
    <property type="entry name" value="P450"/>
</dbReference>
<feature type="compositionally biased region" description="Polar residues" evidence="7">
    <location>
        <begin position="784"/>
        <end position="794"/>
    </location>
</feature>
<reference evidence="9 10" key="1">
    <citation type="submission" date="2012-10" db="EMBL/GenBank/DDBJ databases">
        <title>Genome sequencing and analysis of entomopathogenic fungi Beauveria bassiana D1-5.</title>
        <authorList>
            <person name="Li Q."/>
            <person name="Wang L."/>
            <person name="Zhang Z."/>
            <person name="Wang Q."/>
            <person name="Ren J."/>
            <person name="Wang M."/>
            <person name="Xu W."/>
            <person name="Wang J."/>
            <person name="Lu Y."/>
            <person name="Du Q."/>
            <person name="Sun Z."/>
        </authorList>
    </citation>
    <scope>NUCLEOTIDE SEQUENCE [LARGE SCALE GENOMIC DNA]</scope>
    <source>
        <strain evidence="9 10">D1-5</strain>
    </source>
</reference>
<keyword evidence="8" id="KW-0472">Membrane</keyword>
<keyword evidence="3 6" id="KW-0349">Heme</keyword>
<evidence type="ECO:0000256" key="2">
    <source>
        <dbReference type="ARBA" id="ARBA00010617"/>
    </source>
</evidence>
<dbReference type="Gene3D" id="1.10.630.10">
    <property type="entry name" value="Cytochrome P450"/>
    <property type="match status" value="1"/>
</dbReference>
<feature type="transmembrane region" description="Helical" evidence="8">
    <location>
        <begin position="20"/>
        <end position="40"/>
    </location>
</feature>
<dbReference type="GO" id="GO:0004497">
    <property type="term" value="F:monooxygenase activity"/>
    <property type="evidence" value="ECO:0007669"/>
    <property type="project" value="InterPro"/>
</dbReference>
<feature type="region of interest" description="Disordered" evidence="7">
    <location>
        <begin position="720"/>
        <end position="746"/>
    </location>
</feature>
<dbReference type="SUPFAM" id="SSF48264">
    <property type="entry name" value="Cytochrome P450"/>
    <property type="match status" value="1"/>
</dbReference>
<dbReference type="Proteomes" id="UP000030106">
    <property type="component" value="Unassembled WGS sequence"/>
</dbReference>
<evidence type="ECO:0000256" key="7">
    <source>
        <dbReference type="SAM" id="MobiDB-lite"/>
    </source>
</evidence>
<feature type="transmembrane region" description="Helical" evidence="8">
    <location>
        <begin position="753"/>
        <end position="774"/>
    </location>
</feature>
<protein>
    <submittedName>
        <fullName evidence="9">Isotrichodermin C-15 hydroxylase</fullName>
    </submittedName>
</protein>
<name>A0A0A2VE77_BEABA</name>
<keyword evidence="8" id="KW-0812">Transmembrane</keyword>
<dbReference type="GO" id="GO:0020037">
    <property type="term" value="F:heme binding"/>
    <property type="evidence" value="ECO:0007669"/>
    <property type="project" value="InterPro"/>
</dbReference>
<dbReference type="EMBL" id="ANFO01001038">
    <property type="protein sequence ID" value="KGQ04627.1"/>
    <property type="molecule type" value="Genomic_DNA"/>
</dbReference>
<keyword evidence="5 6" id="KW-0408">Iron</keyword>
<dbReference type="PRINTS" id="PR00463">
    <property type="entry name" value="EP450I"/>
</dbReference>
<sequence length="876" mass="96801">MYSAQNISSWAHQLTLRDKVAIVAIAALVYIFLLVVYRIWFHPLSKYPGPKLQAAWYLPHIYHNYVVGNGHLRATRLHAKYGPIVRIGPNHLAVDGSIGWRDIYGHKTGKQEFDKFFTPFPNAESSLIIAPKDTHRRIRRQLAHAFSDGALAEQETVVTQYVDLLIDRLTERCGKTVNIVKWFNFTSFDIIGELAYSDSFHSLESNGYHPWVLSIFSLIKSAALRSFLYNYRLLYYIVESLPVSISPIGAFTTIRGYASEKAVERLGESEKARQDQRHKDFMSYMLRDNRDGNRGMSDVEIVSTTPTIIIAGSETTATTLAGLVFNLKHNPEAHQALLDEIRGTFATEEEINMKSAAKLQYLQACLHETLRVYPPVPETTPRHSPGALINGDYIPKGTRLSVYQWATYRNPNNFTDPDLYRPQRWLPATHPLYDERYKNDNKDVFKPFSFGARDCIGKNLAMNELRLIASRLLHRFDYELAPGQDDWMASQRAFLLWEKGDLNTGMATIVHDSTGDDDSLPTRVAKRDSANPTVNLGPLTSTFTPPLSCSSLTLSSSFTLRNHMDRIVFNYGRRCLGVVEATPKVDEPCYPPRYGAAFERLQRLTRNNVYPVFSPASICPSGYTSACGFTSSNATIAIASAENVVNEFEMMMNTLLEETQTAIACCPRPSAGESLTGDWANNCRYHSTPSISSIAASTSTTMYVEAPAVVLVRDLPNAGSKTGGTPSAADPTTTTGSGAGSGSQSGLSTGVKAAIGVCVPLFAISAGLLVFAFMRRRSRRRATQDSVETNNTAAPTADFPPTFEKIEMDGSEPRQSTVLKSPSGVVSLLSDRSATTSPGAGTQMSTELYGLMPAPRLHEDIMELPAENELKGVGKP</sequence>
<feature type="binding site" description="axial binding residue" evidence="6">
    <location>
        <position position="455"/>
    </location>
    <ligand>
        <name>heme</name>
        <dbReference type="ChEBI" id="CHEBI:30413"/>
    </ligand>
    <ligandPart>
        <name>Fe</name>
        <dbReference type="ChEBI" id="CHEBI:18248"/>
    </ligandPart>
</feature>
<gene>
    <name evidence="9" type="ORF">BBAD15_g10118</name>
</gene>
<comment type="caution">
    <text evidence="9">The sequence shown here is derived from an EMBL/GenBank/DDBJ whole genome shotgun (WGS) entry which is preliminary data.</text>
</comment>
<dbReference type="InterPro" id="IPR001128">
    <property type="entry name" value="Cyt_P450"/>
</dbReference>
<dbReference type="GO" id="GO:0016705">
    <property type="term" value="F:oxidoreductase activity, acting on paired donors, with incorporation or reduction of molecular oxygen"/>
    <property type="evidence" value="ECO:0007669"/>
    <property type="project" value="InterPro"/>
</dbReference>
<dbReference type="PANTHER" id="PTHR24305">
    <property type="entry name" value="CYTOCHROME P450"/>
    <property type="match status" value="1"/>
</dbReference>
<feature type="compositionally biased region" description="Low complexity" evidence="7">
    <location>
        <begin position="723"/>
        <end position="736"/>
    </location>
</feature>
<evidence type="ECO:0000256" key="5">
    <source>
        <dbReference type="ARBA" id="ARBA00023004"/>
    </source>
</evidence>
<evidence type="ECO:0000256" key="1">
    <source>
        <dbReference type="ARBA" id="ARBA00001971"/>
    </source>
</evidence>
<keyword evidence="8" id="KW-1133">Transmembrane helix</keyword>
<dbReference type="CDD" id="cd11058">
    <property type="entry name" value="CYP60B-like"/>
    <property type="match status" value="1"/>
</dbReference>
<evidence type="ECO:0000256" key="8">
    <source>
        <dbReference type="SAM" id="Phobius"/>
    </source>
</evidence>
<dbReference type="PANTHER" id="PTHR24305:SF210">
    <property type="entry name" value="CYTOCHROME P450 MONOOXYGENASE ASQL-RELATED"/>
    <property type="match status" value="1"/>
</dbReference>
<dbReference type="Pfam" id="PF00067">
    <property type="entry name" value="p450"/>
    <property type="match status" value="1"/>
</dbReference>
<accession>A0A0A2VE77</accession>
<dbReference type="HOGENOM" id="CLU_328168_0_0_1"/>
<evidence type="ECO:0000256" key="6">
    <source>
        <dbReference type="PIRSR" id="PIRSR602401-1"/>
    </source>
</evidence>
<dbReference type="eggNOG" id="KOG0158">
    <property type="taxonomic scope" value="Eukaryota"/>
</dbReference>
<feature type="region of interest" description="Disordered" evidence="7">
    <location>
        <begin position="779"/>
        <end position="802"/>
    </location>
</feature>
<dbReference type="AlphaFoldDB" id="A0A0A2VE77"/>
<dbReference type="OrthoDB" id="1470350at2759"/>
<evidence type="ECO:0000256" key="3">
    <source>
        <dbReference type="ARBA" id="ARBA00022617"/>
    </source>
</evidence>
<organism evidence="9 10">
    <name type="scientific">Beauveria bassiana D1-5</name>
    <dbReference type="NCBI Taxonomy" id="1245745"/>
    <lineage>
        <taxon>Eukaryota</taxon>
        <taxon>Fungi</taxon>
        <taxon>Dikarya</taxon>
        <taxon>Ascomycota</taxon>
        <taxon>Pezizomycotina</taxon>
        <taxon>Sordariomycetes</taxon>
        <taxon>Hypocreomycetidae</taxon>
        <taxon>Hypocreales</taxon>
        <taxon>Cordycipitaceae</taxon>
        <taxon>Beauveria</taxon>
    </lineage>
</organism>